<dbReference type="InterPro" id="IPR011990">
    <property type="entry name" value="TPR-like_helical_dom_sf"/>
</dbReference>
<name>A0AAE3KJY4_9CYAN</name>
<evidence type="ECO:0000313" key="2">
    <source>
        <dbReference type="Proteomes" id="UP001204953"/>
    </source>
</evidence>
<dbReference type="RefSeq" id="WP_254009837.1">
    <property type="nucleotide sequence ID" value="NZ_JAMZMM010000004.1"/>
</dbReference>
<reference evidence="1" key="1">
    <citation type="submission" date="2022-06" db="EMBL/GenBank/DDBJ databases">
        <title>New cyanobacteria of genus Symplocastrum in benthos of Lake Baikal.</title>
        <authorList>
            <person name="Sorokovikova E."/>
            <person name="Tikhonova I."/>
            <person name="Krasnopeev A."/>
            <person name="Evseev P."/>
            <person name="Gladkikh A."/>
            <person name="Belykh O."/>
        </authorList>
    </citation>
    <scope>NUCLEOTIDE SEQUENCE</scope>
    <source>
        <strain evidence="1">BBK-W-15</strain>
    </source>
</reference>
<gene>
    <name evidence="1" type="ORF">NJ959_00830</name>
</gene>
<dbReference type="EMBL" id="JAMZMM010000004">
    <property type="protein sequence ID" value="MCP2727020.1"/>
    <property type="molecule type" value="Genomic_DNA"/>
</dbReference>
<proteinExistence type="predicted"/>
<sequence length="244" mass="27011">MIKLLKISKKSSVNNREIATQIAQLLATGIKQAREIGDRRAEAYSLIELGKLYQEQGQADAETLTQQALQIAQEINATDLVASAAGQLGSILKEERNITDAIPAYQIAFNNLQSLRSDIVAINTDVQFTFKESIEPIYRDFVSVLLTPSKSGGEVSQSNLKQAREVIEALQLAELDNFFRDACLNSEPVAIDEIDVEATVIYPIILSDRLSVSLISRRPSHSICQSWYLVRYSQSFSQGETIGT</sequence>
<dbReference type="Gene3D" id="1.25.40.10">
    <property type="entry name" value="Tetratricopeptide repeat domain"/>
    <property type="match status" value="1"/>
</dbReference>
<accession>A0AAE3KJY4</accession>
<organism evidence="1 2">
    <name type="scientific">Limnofasciculus baicalensis BBK-W-15</name>
    <dbReference type="NCBI Taxonomy" id="2699891"/>
    <lineage>
        <taxon>Bacteria</taxon>
        <taxon>Bacillati</taxon>
        <taxon>Cyanobacteriota</taxon>
        <taxon>Cyanophyceae</taxon>
        <taxon>Coleofasciculales</taxon>
        <taxon>Coleofasciculaceae</taxon>
        <taxon>Limnofasciculus</taxon>
        <taxon>Limnofasciculus baicalensis</taxon>
    </lineage>
</organism>
<evidence type="ECO:0000313" key="1">
    <source>
        <dbReference type="EMBL" id="MCP2727020.1"/>
    </source>
</evidence>
<keyword evidence="2" id="KW-1185">Reference proteome</keyword>
<evidence type="ECO:0008006" key="3">
    <source>
        <dbReference type="Google" id="ProtNLM"/>
    </source>
</evidence>
<dbReference type="SUPFAM" id="SSF48452">
    <property type="entry name" value="TPR-like"/>
    <property type="match status" value="1"/>
</dbReference>
<protein>
    <recommendedName>
        <fullName evidence="3">Tetratricopeptide repeat protein</fullName>
    </recommendedName>
</protein>
<dbReference type="Proteomes" id="UP001204953">
    <property type="component" value="Unassembled WGS sequence"/>
</dbReference>
<dbReference type="AlphaFoldDB" id="A0AAE3KJY4"/>
<comment type="caution">
    <text evidence="1">The sequence shown here is derived from an EMBL/GenBank/DDBJ whole genome shotgun (WGS) entry which is preliminary data.</text>
</comment>